<dbReference type="GeneID" id="24095612"/>
<reference evidence="5 6" key="1">
    <citation type="journal article" date="2012" name="Appl. Environ. Microbiol.">
        <title>Short-read sequencing for genomic analysis of the brown rot fungus Fibroporia radiculosa.</title>
        <authorList>
            <person name="Tang J.D."/>
            <person name="Perkins A.D."/>
            <person name="Sonstegard T.S."/>
            <person name="Schroeder S.G."/>
            <person name="Burgess S.C."/>
            <person name="Diehl S.V."/>
        </authorList>
    </citation>
    <scope>NUCLEOTIDE SEQUENCE [LARGE SCALE GENOMIC DNA]</scope>
    <source>
        <strain evidence="5 6">TFFH 294</strain>
    </source>
</reference>
<dbReference type="Gene3D" id="1.25.10.10">
    <property type="entry name" value="Leucine-rich Repeat Variant"/>
    <property type="match status" value="1"/>
</dbReference>
<feature type="domain" description="Nucleotide exchange factor Fes1" evidence="4">
    <location>
        <begin position="1"/>
        <end position="79"/>
    </location>
</feature>
<dbReference type="InParanoid" id="J4I981"/>
<dbReference type="GO" id="GO:0005783">
    <property type="term" value="C:endoplasmic reticulum"/>
    <property type="evidence" value="ECO:0007669"/>
    <property type="project" value="TreeGrafter"/>
</dbReference>
<evidence type="ECO:0000256" key="3">
    <source>
        <dbReference type="SAM" id="MobiDB-lite"/>
    </source>
</evidence>
<protein>
    <recommendedName>
        <fullName evidence="4">Nucleotide exchange factor Fes1 domain-containing protein</fullName>
    </recommendedName>
</protein>
<comment type="similarity">
    <text evidence="1">Belongs to the FES1 family.</text>
</comment>
<dbReference type="FunCoup" id="J4I981">
    <property type="interactions" value="295"/>
</dbReference>
<feature type="region of interest" description="Disordered" evidence="3">
    <location>
        <begin position="210"/>
        <end position="247"/>
    </location>
</feature>
<dbReference type="EMBL" id="HE797000">
    <property type="protein sequence ID" value="CCM00701.1"/>
    <property type="molecule type" value="Genomic_DNA"/>
</dbReference>
<dbReference type="AlphaFoldDB" id="J4I981"/>
<dbReference type="PANTHER" id="PTHR19316:SF18">
    <property type="entry name" value="HSP70-BINDING PROTEIN 1"/>
    <property type="match status" value="1"/>
</dbReference>
<dbReference type="InterPro" id="IPR016024">
    <property type="entry name" value="ARM-type_fold"/>
</dbReference>
<dbReference type="PANTHER" id="PTHR19316">
    <property type="entry name" value="PROTEIN FOLDING REGULATOR"/>
    <property type="match status" value="1"/>
</dbReference>
<evidence type="ECO:0000313" key="6">
    <source>
        <dbReference type="Proteomes" id="UP000006352"/>
    </source>
</evidence>
<feature type="region of interest" description="Disordered" evidence="3">
    <location>
        <begin position="7"/>
        <end position="29"/>
    </location>
</feature>
<evidence type="ECO:0000259" key="4">
    <source>
        <dbReference type="Pfam" id="PF08609"/>
    </source>
</evidence>
<dbReference type="InterPro" id="IPR011989">
    <property type="entry name" value="ARM-like"/>
</dbReference>
<dbReference type="OrthoDB" id="10250458at2759"/>
<accession>J4I981</accession>
<dbReference type="RefSeq" id="XP_012179984.1">
    <property type="nucleotide sequence ID" value="XM_012324594.1"/>
</dbReference>
<dbReference type="InterPro" id="IPR050693">
    <property type="entry name" value="Hsp70_NEF-Inhibitors"/>
</dbReference>
<dbReference type="Proteomes" id="UP000006352">
    <property type="component" value="Unassembled WGS sequence"/>
</dbReference>
<organism evidence="5 6">
    <name type="scientific">Fibroporia radiculosa</name>
    <dbReference type="NCBI Taxonomy" id="599839"/>
    <lineage>
        <taxon>Eukaryota</taxon>
        <taxon>Fungi</taxon>
        <taxon>Dikarya</taxon>
        <taxon>Basidiomycota</taxon>
        <taxon>Agaricomycotina</taxon>
        <taxon>Agaricomycetes</taxon>
        <taxon>Polyporales</taxon>
        <taxon>Fibroporiaceae</taxon>
        <taxon>Fibroporia</taxon>
    </lineage>
</organism>
<keyword evidence="6" id="KW-1185">Reference proteome</keyword>
<dbReference type="STRING" id="599839.J4I981"/>
<sequence>MENLLRWGIEHSAGQQSTSTPPRRDLDPGVIDAILGKSDSQMMKEALTVAVDETRNEDDRIQALDDFEMLVEQIDNANNVDKMKMWEPLHGLLTSSSSTDEIKMQVLWIIGTAVQNNPSAQASYLSLNPASTLAACLDSSVRSDKLRSKAVYALSGLLKHNAPAVRQFQDAGGWEALKAALGDSDITVRRKVAFLLNTLLLPTTLVPQHQRNDLGSDAIPSPAESSEPIHPNSHASMQADPSSFSTSPATFQALTAHGLLPALISSLTSPTPFGADGDREEDADFEEKLVRLLHTYVTLCHGRFSTQQKNELSAYVKAQTARAGNESDLADRWGLAADELQSLKDAIAY</sequence>
<proteinExistence type="inferred from homology"/>
<gene>
    <name evidence="5" type="ORF">FIBRA_02741</name>
</gene>
<dbReference type="GO" id="GO:0000774">
    <property type="term" value="F:adenyl-nucleotide exchange factor activity"/>
    <property type="evidence" value="ECO:0007669"/>
    <property type="project" value="TreeGrafter"/>
</dbReference>
<evidence type="ECO:0000313" key="5">
    <source>
        <dbReference type="EMBL" id="CCM00701.1"/>
    </source>
</evidence>
<name>J4I981_9APHY</name>
<evidence type="ECO:0000256" key="1">
    <source>
        <dbReference type="ARBA" id="ARBA00011045"/>
    </source>
</evidence>
<feature type="compositionally biased region" description="Polar residues" evidence="3">
    <location>
        <begin position="233"/>
        <end position="247"/>
    </location>
</feature>
<dbReference type="SUPFAM" id="SSF48371">
    <property type="entry name" value="ARM repeat"/>
    <property type="match status" value="1"/>
</dbReference>
<evidence type="ECO:0000256" key="2">
    <source>
        <dbReference type="ARBA" id="ARBA00022737"/>
    </source>
</evidence>
<keyword evidence="2" id="KW-0677">Repeat</keyword>
<dbReference type="HOGENOM" id="CLU_046722_0_0_1"/>
<dbReference type="Pfam" id="PF08609">
    <property type="entry name" value="Fes1"/>
    <property type="match status" value="1"/>
</dbReference>
<dbReference type="InterPro" id="IPR013918">
    <property type="entry name" value="Nucleotide_exch_fac_Fes1"/>
</dbReference>